<organism evidence="1 2">
    <name type="scientific">Clunio marinus</name>
    <dbReference type="NCBI Taxonomy" id="568069"/>
    <lineage>
        <taxon>Eukaryota</taxon>
        <taxon>Metazoa</taxon>
        <taxon>Ecdysozoa</taxon>
        <taxon>Arthropoda</taxon>
        <taxon>Hexapoda</taxon>
        <taxon>Insecta</taxon>
        <taxon>Pterygota</taxon>
        <taxon>Neoptera</taxon>
        <taxon>Endopterygota</taxon>
        <taxon>Diptera</taxon>
        <taxon>Nematocera</taxon>
        <taxon>Chironomoidea</taxon>
        <taxon>Chironomidae</taxon>
        <taxon>Clunio</taxon>
    </lineage>
</organism>
<reference evidence="1 2" key="1">
    <citation type="submission" date="2015-04" db="EMBL/GenBank/DDBJ databases">
        <authorList>
            <person name="Syromyatnikov M.Y."/>
            <person name="Popov V.N."/>
        </authorList>
    </citation>
    <scope>NUCLEOTIDE SEQUENCE [LARGE SCALE GENOMIC DNA]</scope>
</reference>
<dbReference type="EMBL" id="CVRI01000012">
    <property type="protein sequence ID" value="CRK89418.1"/>
    <property type="molecule type" value="Genomic_DNA"/>
</dbReference>
<protein>
    <submittedName>
        <fullName evidence="1">CLUMA_CG003167, isoform A</fullName>
    </submittedName>
</protein>
<name>A0A1J1HPF9_9DIPT</name>
<dbReference type="AlphaFoldDB" id="A0A1J1HPF9"/>
<sequence>MEMDRNIEIYVNGSGERINVNMDFKRFLFLFSSCSYHSILDSSAYEIKICDDNSLLSVRFYFNFVSELKEHSQKESDNCNDKTLSAFELKTFERKRNFLQFTWISMDGKRKKRETIHPSILLHLNMDGLKSNPRFEALTAPRFALA</sequence>
<proteinExistence type="predicted"/>
<gene>
    <name evidence="1" type="ORF">CLUMA_CG003167</name>
</gene>
<evidence type="ECO:0000313" key="1">
    <source>
        <dbReference type="EMBL" id="CRK89418.1"/>
    </source>
</evidence>
<dbReference type="Proteomes" id="UP000183832">
    <property type="component" value="Unassembled WGS sequence"/>
</dbReference>
<keyword evidence="2" id="KW-1185">Reference proteome</keyword>
<accession>A0A1J1HPF9</accession>
<evidence type="ECO:0000313" key="2">
    <source>
        <dbReference type="Proteomes" id="UP000183832"/>
    </source>
</evidence>